<dbReference type="PROSITE" id="PS00710">
    <property type="entry name" value="PGM_PMM"/>
    <property type="match status" value="1"/>
</dbReference>
<evidence type="ECO:0000256" key="8">
    <source>
        <dbReference type="ARBA" id="ARBA00022553"/>
    </source>
</evidence>
<feature type="domain" description="Alpha-D-phosphohexomutase alpha/beta/alpha" evidence="19">
    <location>
        <begin position="323"/>
        <end position="447"/>
    </location>
</feature>
<dbReference type="Pfam" id="PF00408">
    <property type="entry name" value="PGM_PMM_IV"/>
    <property type="match status" value="1"/>
</dbReference>
<evidence type="ECO:0000256" key="13">
    <source>
        <dbReference type="ARBA" id="ARBA00041398"/>
    </source>
</evidence>
<evidence type="ECO:0000256" key="10">
    <source>
        <dbReference type="ARBA" id="ARBA00022842"/>
    </source>
</evidence>
<comment type="cofactor">
    <cofactor evidence="2">
        <name>Mg(2+)</name>
        <dbReference type="ChEBI" id="CHEBI:18420"/>
    </cofactor>
</comment>
<comment type="pathway">
    <text evidence="3">Glycolipid metabolism; diglucosyl-diacylglycerol biosynthesis.</text>
</comment>
<dbReference type="InterPro" id="IPR005841">
    <property type="entry name" value="Alpha-D-phosphohexomutase_SF"/>
</dbReference>
<dbReference type="InterPro" id="IPR016055">
    <property type="entry name" value="A-D-PHexomutase_a/b/a-I/II/III"/>
</dbReference>
<dbReference type="SUPFAM" id="SSF55957">
    <property type="entry name" value="Phosphoglucomutase, C-terminal domain"/>
    <property type="match status" value="1"/>
</dbReference>
<evidence type="ECO:0000256" key="2">
    <source>
        <dbReference type="ARBA" id="ARBA00001946"/>
    </source>
</evidence>
<comment type="caution">
    <text evidence="20">The sequence shown here is derived from an EMBL/GenBank/DDBJ whole genome shotgun (WGS) entry which is preliminary data.</text>
</comment>
<feature type="domain" description="Alpha-D-phosphohexomutase alpha/beta/alpha" evidence="18">
    <location>
        <begin position="214"/>
        <end position="310"/>
    </location>
</feature>
<evidence type="ECO:0000259" key="17">
    <source>
        <dbReference type="Pfam" id="PF02878"/>
    </source>
</evidence>
<evidence type="ECO:0000256" key="14">
    <source>
        <dbReference type="ARBA" id="ARBA00041467"/>
    </source>
</evidence>
<protein>
    <recommendedName>
        <fullName evidence="12">Phosphoglucomutase</fullName>
        <ecNumber evidence="6">5.4.2.2</ecNumber>
    </recommendedName>
    <alternativeName>
        <fullName evidence="14">Alpha-phosphoglucomutase</fullName>
    </alternativeName>
    <alternativeName>
        <fullName evidence="13">Glucose phosphomutase</fullName>
    </alternativeName>
</protein>
<keyword evidence="7" id="KW-0313">Glucose metabolism</keyword>
<dbReference type="PRINTS" id="PR00509">
    <property type="entry name" value="PGMPMM"/>
</dbReference>
<name>A0ABR8PMJ0_9BACL</name>
<evidence type="ECO:0000256" key="12">
    <source>
        <dbReference type="ARBA" id="ARBA00039995"/>
    </source>
</evidence>
<dbReference type="InterPro" id="IPR016066">
    <property type="entry name" value="A-D-PHexomutase_CS"/>
</dbReference>
<dbReference type="Proteomes" id="UP000659496">
    <property type="component" value="Unassembled WGS sequence"/>
</dbReference>
<comment type="pathway">
    <text evidence="4">Lipid metabolism.</text>
</comment>
<comment type="similarity">
    <text evidence="5 15">Belongs to the phosphohexose mutase family.</text>
</comment>
<keyword evidence="21" id="KW-1185">Reference proteome</keyword>
<evidence type="ECO:0000256" key="3">
    <source>
        <dbReference type="ARBA" id="ARBA00005164"/>
    </source>
</evidence>
<accession>A0ABR8PMJ0</accession>
<evidence type="ECO:0000256" key="4">
    <source>
        <dbReference type="ARBA" id="ARBA00005189"/>
    </source>
</evidence>
<dbReference type="PANTHER" id="PTHR45745:SF1">
    <property type="entry name" value="PHOSPHOGLUCOMUTASE 2B-RELATED"/>
    <property type="match status" value="1"/>
</dbReference>
<dbReference type="RefSeq" id="WP_191691588.1">
    <property type="nucleotide sequence ID" value="NZ_JACSQY010000012.1"/>
</dbReference>
<sequence length="577" mass="63791">MDPQTAFQQWVAQDDLMPDVRTELLAISEDETEIVERFYRWLEFGTGGMRGLLGAGTNRMNIYTIRRVAEGLARMIEEHGKVAVDRGVAIAYDTRYLSKEFAYETAAVLASHGIRSYVFAEPRPTPELSFAIRECRAFSGVVITASHNPKEYNGFKVYGEDGGQLPPEKAESIVTKMNEIEDLFAITALDETGLENSGLLTMLSEQIDDAYQTMLNTLQGSVLERDDIKIVYTPLHGTGNVPVQRGLKEFGYRNVFVVPEQEKADPAFPTVEYPNPEEQGSFLMAIQLGAKLEADLLLATDPDADRLGAAIALPTGGYELLTGNQLGALLLNYILEQRQETGTLPSNGVILKTIVTSEMGRAIAARYGVKTEDTLTGFKYISEKVEKYHSTGEFEFLFGYEESYGYLAADFVREKDAVQAALLIAEAATFYKSHGTSLHGQLQKLYKEVGYYKEALRSITLTGKAGEEQIAGILRKLRDNPPKEFGGVGVTSIEDYQTGIIKVVDGVDRTTDLPSSNVLKFWLEDGSWCCIRPSGTEPKCKIYIGVRGETGLDAIEKCRKLEESFMTAAVGIEKPII</sequence>
<dbReference type="Pfam" id="PF02879">
    <property type="entry name" value="PGM_PMM_II"/>
    <property type="match status" value="1"/>
</dbReference>
<keyword evidence="8" id="KW-0597">Phosphoprotein</keyword>
<evidence type="ECO:0000313" key="21">
    <source>
        <dbReference type="Proteomes" id="UP000659496"/>
    </source>
</evidence>
<evidence type="ECO:0000259" key="16">
    <source>
        <dbReference type="Pfam" id="PF00408"/>
    </source>
</evidence>
<dbReference type="Pfam" id="PF02878">
    <property type="entry name" value="PGM_PMM_I"/>
    <property type="match status" value="1"/>
</dbReference>
<dbReference type="CDD" id="cd05799">
    <property type="entry name" value="PGM2"/>
    <property type="match status" value="1"/>
</dbReference>
<dbReference type="Gene3D" id="3.30.310.50">
    <property type="entry name" value="Alpha-D-phosphohexomutase, C-terminal domain"/>
    <property type="match status" value="1"/>
</dbReference>
<feature type="domain" description="Alpha-D-phosphohexomutase C-terminal" evidence="16">
    <location>
        <begin position="510"/>
        <end position="547"/>
    </location>
</feature>
<feature type="domain" description="Alpha-D-phosphohexomutase alpha/beta/alpha" evidence="17">
    <location>
        <begin position="43"/>
        <end position="181"/>
    </location>
</feature>
<organism evidence="20 21">
    <name type="scientific">Sporosarcina gallistercoris</name>
    <dbReference type="NCBI Taxonomy" id="2762245"/>
    <lineage>
        <taxon>Bacteria</taxon>
        <taxon>Bacillati</taxon>
        <taxon>Bacillota</taxon>
        <taxon>Bacilli</taxon>
        <taxon>Bacillales</taxon>
        <taxon>Caryophanaceae</taxon>
        <taxon>Sporosarcina</taxon>
    </lineage>
</organism>
<keyword evidence="10 15" id="KW-0460">Magnesium</keyword>
<gene>
    <name evidence="20" type="ORF">H9659_13775</name>
</gene>
<evidence type="ECO:0000256" key="11">
    <source>
        <dbReference type="ARBA" id="ARBA00023235"/>
    </source>
</evidence>
<dbReference type="InterPro" id="IPR005844">
    <property type="entry name" value="A-D-PHexomutase_a/b/a-I"/>
</dbReference>
<evidence type="ECO:0000256" key="6">
    <source>
        <dbReference type="ARBA" id="ARBA00012728"/>
    </source>
</evidence>
<dbReference type="EC" id="5.4.2.2" evidence="6"/>
<evidence type="ECO:0000259" key="19">
    <source>
        <dbReference type="Pfam" id="PF02880"/>
    </source>
</evidence>
<evidence type="ECO:0000259" key="18">
    <source>
        <dbReference type="Pfam" id="PF02879"/>
    </source>
</evidence>
<keyword evidence="9 15" id="KW-0479">Metal-binding</keyword>
<keyword evidence="7" id="KW-0119">Carbohydrate metabolism</keyword>
<proteinExistence type="inferred from homology"/>
<evidence type="ECO:0000256" key="1">
    <source>
        <dbReference type="ARBA" id="ARBA00000443"/>
    </source>
</evidence>
<dbReference type="Gene3D" id="3.40.120.10">
    <property type="entry name" value="Alpha-D-Glucose-1,6-Bisphosphate, subunit A, domain 3"/>
    <property type="match status" value="3"/>
</dbReference>
<comment type="catalytic activity">
    <reaction evidence="1">
        <text>alpha-D-glucose 1-phosphate = alpha-D-glucose 6-phosphate</text>
        <dbReference type="Rhea" id="RHEA:23536"/>
        <dbReference type="ChEBI" id="CHEBI:58225"/>
        <dbReference type="ChEBI" id="CHEBI:58601"/>
        <dbReference type="EC" id="5.4.2.2"/>
    </reaction>
</comment>
<dbReference type="SUPFAM" id="SSF53738">
    <property type="entry name" value="Phosphoglucomutase, first 3 domains"/>
    <property type="match status" value="3"/>
</dbReference>
<dbReference type="InterPro" id="IPR005845">
    <property type="entry name" value="A-D-PHexomutase_a/b/a-II"/>
</dbReference>
<dbReference type="InterPro" id="IPR005843">
    <property type="entry name" value="A-D-PHexomutase_C"/>
</dbReference>
<reference evidence="20 21" key="1">
    <citation type="submission" date="2020-08" db="EMBL/GenBank/DDBJ databases">
        <title>A Genomic Blueprint of the Chicken Gut Microbiome.</title>
        <authorList>
            <person name="Gilroy R."/>
            <person name="Ravi A."/>
            <person name="Getino M."/>
            <person name="Pursley I."/>
            <person name="Horton D.L."/>
            <person name="Alikhan N.-F."/>
            <person name="Baker D."/>
            <person name="Gharbi K."/>
            <person name="Hall N."/>
            <person name="Watson M."/>
            <person name="Adriaenssens E.M."/>
            <person name="Foster-Nyarko E."/>
            <person name="Jarju S."/>
            <person name="Secka A."/>
            <person name="Antonio M."/>
            <person name="Oren A."/>
            <person name="Chaudhuri R."/>
            <person name="La Ragione R.M."/>
            <person name="Hildebrand F."/>
            <person name="Pallen M.J."/>
        </authorList>
    </citation>
    <scope>NUCLEOTIDE SEQUENCE [LARGE SCALE GENOMIC DNA]</scope>
    <source>
        <strain evidence="20 21">Sa3CUA8</strain>
    </source>
</reference>
<keyword evidence="11" id="KW-0413">Isomerase</keyword>
<dbReference type="InterPro" id="IPR036900">
    <property type="entry name" value="A-D-PHexomutase_C_sf"/>
</dbReference>
<evidence type="ECO:0000256" key="7">
    <source>
        <dbReference type="ARBA" id="ARBA00022526"/>
    </source>
</evidence>
<dbReference type="InterPro" id="IPR005846">
    <property type="entry name" value="A-D-PHexomutase_a/b/a-III"/>
</dbReference>
<evidence type="ECO:0000256" key="5">
    <source>
        <dbReference type="ARBA" id="ARBA00010231"/>
    </source>
</evidence>
<dbReference type="PANTHER" id="PTHR45745">
    <property type="entry name" value="PHOSPHOMANNOMUTASE 45A"/>
    <property type="match status" value="1"/>
</dbReference>
<evidence type="ECO:0000313" key="20">
    <source>
        <dbReference type="EMBL" id="MBD7909401.1"/>
    </source>
</evidence>
<evidence type="ECO:0000256" key="9">
    <source>
        <dbReference type="ARBA" id="ARBA00022723"/>
    </source>
</evidence>
<dbReference type="EMBL" id="JACSQY010000012">
    <property type="protein sequence ID" value="MBD7909401.1"/>
    <property type="molecule type" value="Genomic_DNA"/>
</dbReference>
<dbReference type="Pfam" id="PF02880">
    <property type="entry name" value="PGM_PMM_III"/>
    <property type="match status" value="1"/>
</dbReference>
<evidence type="ECO:0000256" key="15">
    <source>
        <dbReference type="RuleBase" id="RU004326"/>
    </source>
</evidence>